<dbReference type="GO" id="GO:0003723">
    <property type="term" value="F:RNA binding"/>
    <property type="evidence" value="ECO:0007669"/>
    <property type="project" value="InterPro"/>
</dbReference>
<dbReference type="InterPro" id="IPR000123">
    <property type="entry name" value="Reverse_transcriptase_msDNA"/>
</dbReference>
<sequence length="471" mass="55005">MTVSTNTKRIQKTKDLDYLVEVELETQGKQGVYSELSAMSKLKAKPKFNTENLLEKIVEKRNFFEAYKKVVANKGSHGIDGMKVDELLPFLQEHYETLKVELLSGKYNPLPVKRVEIPKPNGGIRLLGIPTVIDRLIQQAINQVINPIFDREFSNSSYGFRPGRNAHMALKQAQKHINEGYRYVVDMDLEKFFDNVNHDLLMHLVARKIQDRRVLKLIRKYLNSGVMLNGMLVKSENGAPQGGPLSPLLSNILLDELDKELERRGHRFCRYADDSNIYVKSKRAGDRVLKSITKFLEQKLKLKVNDEKSAVSSPTKRKFLGYSFYYGKGGIKFRVHAKSYERLKEKIRNSTNRNVSMNFNYRIKKLNEIIVGWVNYFKLADMKSKLLELDQWIRRRLRACVWKVWKKVKTRFQNLMKLGVPRYKAWEFANTRKGYWRISNSPILNKTITNQRLINHGFKSLSSQYEKFRLS</sequence>
<keyword evidence="4" id="KW-0479">Metal-binding</keyword>
<dbReference type="InterPro" id="IPR043128">
    <property type="entry name" value="Rev_trsase/Diguanyl_cyclase"/>
</dbReference>
<evidence type="ECO:0000256" key="3">
    <source>
        <dbReference type="ARBA" id="ARBA00022695"/>
    </source>
</evidence>
<dbReference type="Pfam" id="PF00078">
    <property type="entry name" value="RVT_1"/>
    <property type="match status" value="1"/>
</dbReference>
<dbReference type="PANTHER" id="PTHR34047">
    <property type="entry name" value="NUCLEAR INTRON MATURASE 1, MITOCHONDRIAL-RELATED"/>
    <property type="match status" value="1"/>
</dbReference>
<evidence type="ECO:0000256" key="5">
    <source>
        <dbReference type="ARBA" id="ARBA00022842"/>
    </source>
</evidence>
<dbReference type="SUPFAM" id="SSF56672">
    <property type="entry name" value="DNA/RNA polymerases"/>
    <property type="match status" value="1"/>
</dbReference>
<proteinExistence type="inferred from homology"/>
<dbReference type="GO" id="GO:0046872">
    <property type="term" value="F:metal ion binding"/>
    <property type="evidence" value="ECO:0007669"/>
    <property type="project" value="UniProtKB-KW"/>
</dbReference>
<comment type="caution">
    <text evidence="11">The sequence shown here is derived from an EMBL/GenBank/DDBJ whole genome shotgun (WGS) entry which is preliminary data.</text>
</comment>
<dbReference type="InterPro" id="IPR013597">
    <property type="entry name" value="Mat_intron_G2"/>
</dbReference>
<protein>
    <recommendedName>
        <fullName evidence="1">RNA-directed DNA polymerase</fullName>
        <ecNumber evidence="1">2.7.7.49</ecNumber>
    </recommendedName>
</protein>
<dbReference type="InterPro" id="IPR030931">
    <property type="entry name" value="Group_II_RT_mat"/>
</dbReference>
<keyword evidence="7" id="KW-0051">Antiviral defense</keyword>
<evidence type="ECO:0000256" key="7">
    <source>
        <dbReference type="ARBA" id="ARBA00023118"/>
    </source>
</evidence>
<evidence type="ECO:0000313" key="11">
    <source>
        <dbReference type="EMBL" id="MCG4563853.1"/>
    </source>
</evidence>
<dbReference type="CDD" id="cd01651">
    <property type="entry name" value="RT_G2_intron"/>
    <property type="match status" value="1"/>
</dbReference>
<evidence type="ECO:0000256" key="6">
    <source>
        <dbReference type="ARBA" id="ARBA00022918"/>
    </source>
</evidence>
<dbReference type="PRINTS" id="PR00866">
    <property type="entry name" value="RNADNAPOLMS"/>
</dbReference>
<keyword evidence="5" id="KW-0460">Magnesium</keyword>
<keyword evidence="6 11" id="KW-0695">RNA-directed DNA polymerase</keyword>
<comment type="similarity">
    <text evidence="8">Belongs to the bacterial reverse transcriptase family.</text>
</comment>
<dbReference type="Proteomes" id="UP001108123">
    <property type="component" value="Unassembled WGS sequence"/>
</dbReference>
<keyword evidence="3 11" id="KW-0548">Nucleotidyltransferase</keyword>
<dbReference type="EC" id="2.7.7.49" evidence="1"/>
<dbReference type="GO" id="GO:0051607">
    <property type="term" value="P:defense response to virus"/>
    <property type="evidence" value="ECO:0007669"/>
    <property type="project" value="UniProtKB-KW"/>
</dbReference>
<dbReference type="RefSeq" id="WP_226807384.1">
    <property type="nucleotide sequence ID" value="NZ_JAJBNW010000003.1"/>
</dbReference>
<evidence type="ECO:0000259" key="10">
    <source>
        <dbReference type="PROSITE" id="PS50878"/>
    </source>
</evidence>
<dbReference type="InterPro" id="IPR043502">
    <property type="entry name" value="DNA/RNA_pol_sf"/>
</dbReference>
<organism evidence="11 12">
    <name type="scientific">Anaerosalibacter bizertensis</name>
    <dbReference type="NCBI Taxonomy" id="932217"/>
    <lineage>
        <taxon>Bacteria</taxon>
        <taxon>Bacillati</taxon>
        <taxon>Bacillota</taxon>
        <taxon>Tissierellia</taxon>
        <taxon>Tissierellales</taxon>
        <taxon>Sporanaerobacteraceae</taxon>
        <taxon>Anaerosalibacter</taxon>
    </lineage>
</organism>
<dbReference type="EMBL" id="JAKNID010000001">
    <property type="protein sequence ID" value="MCG4563853.1"/>
    <property type="molecule type" value="Genomic_DNA"/>
</dbReference>
<evidence type="ECO:0000313" key="12">
    <source>
        <dbReference type="Proteomes" id="UP001108123"/>
    </source>
</evidence>
<dbReference type="NCBIfam" id="TIGR04416">
    <property type="entry name" value="group_II_RT_mat"/>
    <property type="match status" value="1"/>
</dbReference>
<evidence type="ECO:0000256" key="8">
    <source>
        <dbReference type="ARBA" id="ARBA00034120"/>
    </source>
</evidence>
<evidence type="ECO:0000256" key="9">
    <source>
        <dbReference type="ARBA" id="ARBA00048173"/>
    </source>
</evidence>
<evidence type="ECO:0000256" key="2">
    <source>
        <dbReference type="ARBA" id="ARBA00022679"/>
    </source>
</evidence>
<dbReference type="AlphaFoldDB" id="A0A9Q4AA92"/>
<dbReference type="Gene3D" id="3.30.70.270">
    <property type="match status" value="1"/>
</dbReference>
<name>A0A9Q4AA92_9FIRM</name>
<keyword evidence="2 11" id="KW-0808">Transferase</keyword>
<dbReference type="InterPro" id="IPR000477">
    <property type="entry name" value="RT_dom"/>
</dbReference>
<dbReference type="Pfam" id="PF08388">
    <property type="entry name" value="GIIM"/>
    <property type="match status" value="1"/>
</dbReference>
<dbReference type="GO" id="GO:0003964">
    <property type="term" value="F:RNA-directed DNA polymerase activity"/>
    <property type="evidence" value="ECO:0007669"/>
    <property type="project" value="UniProtKB-KW"/>
</dbReference>
<dbReference type="InterPro" id="IPR051083">
    <property type="entry name" value="GrpII_Intron_Splice-Mob/Def"/>
</dbReference>
<gene>
    <name evidence="11" type="primary">ltrA</name>
    <name evidence="11" type="ORF">L0P62_00165</name>
</gene>
<comment type="catalytic activity">
    <reaction evidence="9">
        <text>DNA(n) + a 2'-deoxyribonucleoside 5'-triphosphate = DNA(n+1) + diphosphate</text>
        <dbReference type="Rhea" id="RHEA:22508"/>
        <dbReference type="Rhea" id="RHEA-COMP:17339"/>
        <dbReference type="Rhea" id="RHEA-COMP:17340"/>
        <dbReference type="ChEBI" id="CHEBI:33019"/>
        <dbReference type="ChEBI" id="CHEBI:61560"/>
        <dbReference type="ChEBI" id="CHEBI:173112"/>
        <dbReference type="EC" id="2.7.7.49"/>
    </reaction>
</comment>
<dbReference type="PROSITE" id="PS50878">
    <property type="entry name" value="RT_POL"/>
    <property type="match status" value="1"/>
</dbReference>
<evidence type="ECO:0000256" key="1">
    <source>
        <dbReference type="ARBA" id="ARBA00012493"/>
    </source>
</evidence>
<dbReference type="PANTHER" id="PTHR34047:SF8">
    <property type="entry name" value="PROTEIN YKFC"/>
    <property type="match status" value="1"/>
</dbReference>
<evidence type="ECO:0000256" key="4">
    <source>
        <dbReference type="ARBA" id="ARBA00022723"/>
    </source>
</evidence>
<keyword evidence="12" id="KW-1185">Reference proteome</keyword>
<reference evidence="11" key="1">
    <citation type="submission" date="2022-01" db="EMBL/GenBank/DDBJ databases">
        <title>Collection of gut derived symbiotic bacterial strains cultured from healthy donors.</title>
        <authorList>
            <person name="Lin H."/>
            <person name="Kohout C."/>
            <person name="Waligurski E."/>
            <person name="Pamer E.G."/>
        </authorList>
    </citation>
    <scope>NUCLEOTIDE SEQUENCE</scope>
    <source>
        <strain evidence="11">MSK.14.39</strain>
    </source>
</reference>
<accession>A0A9Q4AA92</accession>
<feature type="domain" description="Reverse transcriptase" evidence="10">
    <location>
        <begin position="98"/>
        <end position="324"/>
    </location>
</feature>